<sequence length="22" mass="2552">MREEELPPCESSITSRVLSFLQ</sequence>
<organism evidence="2 3">
    <name type="scientific">Citrus sinensis</name>
    <name type="common">Sweet orange</name>
    <name type="synonym">Citrus aurantium var. sinensis</name>
    <dbReference type="NCBI Taxonomy" id="2711"/>
    <lineage>
        <taxon>Eukaryota</taxon>
        <taxon>Viridiplantae</taxon>
        <taxon>Streptophyta</taxon>
        <taxon>Embryophyta</taxon>
        <taxon>Tracheophyta</taxon>
        <taxon>Spermatophyta</taxon>
        <taxon>Magnoliopsida</taxon>
        <taxon>eudicotyledons</taxon>
        <taxon>Gunneridae</taxon>
        <taxon>Pentapetalae</taxon>
        <taxon>rosids</taxon>
        <taxon>malvids</taxon>
        <taxon>Sapindales</taxon>
        <taxon>Rutaceae</taxon>
        <taxon>Aurantioideae</taxon>
        <taxon>Citrus</taxon>
    </lineage>
</organism>
<evidence type="ECO:0000256" key="1">
    <source>
        <dbReference type="SAM" id="MobiDB-lite"/>
    </source>
</evidence>
<keyword evidence="3" id="KW-1185">Reference proteome</keyword>
<protein>
    <submittedName>
        <fullName evidence="2">Uncharacterized protein</fullName>
    </submittedName>
</protein>
<feature type="non-terminal residue" evidence="2">
    <location>
        <position position="22"/>
    </location>
</feature>
<evidence type="ECO:0000313" key="2">
    <source>
        <dbReference type="EMBL" id="KDO38961.1"/>
    </source>
</evidence>
<dbReference type="EMBL" id="KK787182">
    <property type="protein sequence ID" value="KDO38961.1"/>
    <property type="molecule type" value="Genomic_DNA"/>
</dbReference>
<name>A0A067DK18_CITSI</name>
<accession>A0A067DK18</accession>
<dbReference type="Proteomes" id="UP000027120">
    <property type="component" value="Unassembled WGS sequence"/>
</dbReference>
<gene>
    <name evidence="2" type="ORF">CISIN_1g0369222mg</name>
</gene>
<reference evidence="2 3" key="1">
    <citation type="submission" date="2014-04" db="EMBL/GenBank/DDBJ databases">
        <authorList>
            <consortium name="International Citrus Genome Consortium"/>
            <person name="Gmitter F."/>
            <person name="Chen C."/>
            <person name="Farmerie W."/>
            <person name="Harkins T."/>
            <person name="Desany B."/>
            <person name="Mohiuddin M."/>
            <person name="Kodira C."/>
            <person name="Borodovsky M."/>
            <person name="Lomsadze A."/>
            <person name="Burns P."/>
            <person name="Jenkins J."/>
            <person name="Prochnik S."/>
            <person name="Shu S."/>
            <person name="Chapman J."/>
            <person name="Pitluck S."/>
            <person name="Schmutz J."/>
            <person name="Rokhsar D."/>
        </authorList>
    </citation>
    <scope>NUCLEOTIDE SEQUENCE</scope>
</reference>
<feature type="region of interest" description="Disordered" evidence="1">
    <location>
        <begin position="1"/>
        <end position="22"/>
    </location>
</feature>
<dbReference type="AlphaFoldDB" id="A0A067DK18"/>
<evidence type="ECO:0000313" key="3">
    <source>
        <dbReference type="Proteomes" id="UP000027120"/>
    </source>
</evidence>
<proteinExistence type="predicted"/>
<feature type="compositionally biased region" description="Polar residues" evidence="1">
    <location>
        <begin position="11"/>
        <end position="22"/>
    </location>
</feature>